<dbReference type="AlphaFoldDB" id="A0A813X665"/>
<evidence type="ECO:0000313" key="7">
    <source>
        <dbReference type="EMBL" id="CAF0860767.1"/>
    </source>
</evidence>
<dbReference type="Gene3D" id="1.20.1070.10">
    <property type="entry name" value="Rhodopsin 7-helix transmembrane proteins"/>
    <property type="match status" value="1"/>
</dbReference>
<name>A0A813X665_ADIRI</name>
<dbReference type="GO" id="GO:0016020">
    <property type="term" value="C:membrane"/>
    <property type="evidence" value="ECO:0007669"/>
    <property type="project" value="UniProtKB-SubCell"/>
</dbReference>
<dbReference type="Proteomes" id="UP000663852">
    <property type="component" value="Unassembled WGS sequence"/>
</dbReference>
<sequence>MTSSVENNISSSSEDKFVEPLRFWIFLLLDIPAIACSIFALYHIFKQRKLRESLYNHTIILILSFNTVYQLIDIPLHIQYFRTGAVRPTSTAICLIWWFIDYGFFFIDLVLLMWTSFERHLLIFHKSLVDNRGKRLLVHYLPLFVLVISMLCFYIIVIFAPPCHNTFNFSQNYCGTPGCYHSIPILAMIERIGFAIVPTFLITILSVALFARIIWQKHRVQRNVEWRKQRKITINTILMSSTYLCFDLPLSIIDIVHLSGSTDWANDALPALYYLSYFPIMLLPFVCLGSIPELRNKIKILNLQQRTHITPTVAHT</sequence>
<dbReference type="Proteomes" id="UP000663828">
    <property type="component" value="Unassembled WGS sequence"/>
</dbReference>
<keyword evidence="3 5" id="KW-1133">Transmembrane helix</keyword>
<dbReference type="PROSITE" id="PS50262">
    <property type="entry name" value="G_PROTEIN_RECEP_F1_2"/>
    <property type="match status" value="1"/>
</dbReference>
<feature type="transmembrane region" description="Helical" evidence="5">
    <location>
        <begin position="54"/>
        <end position="72"/>
    </location>
</feature>
<evidence type="ECO:0000313" key="9">
    <source>
        <dbReference type="Proteomes" id="UP000663828"/>
    </source>
</evidence>
<keyword evidence="4 5" id="KW-0472">Membrane</keyword>
<feature type="domain" description="G-protein coupled receptors family 1 profile" evidence="6">
    <location>
        <begin position="36"/>
        <end position="287"/>
    </location>
</feature>
<comment type="subcellular location">
    <subcellularLocation>
        <location evidence="1">Membrane</location>
    </subcellularLocation>
</comment>
<dbReference type="InterPro" id="IPR000276">
    <property type="entry name" value="GPCR_Rhodpsn"/>
</dbReference>
<feature type="transmembrane region" description="Helical" evidence="5">
    <location>
        <begin position="236"/>
        <end position="259"/>
    </location>
</feature>
<dbReference type="OrthoDB" id="9980525at2759"/>
<gene>
    <name evidence="8" type="ORF">EDS130_LOCUS38195</name>
    <name evidence="7" type="ORF">XAT740_LOCUS5972</name>
</gene>
<evidence type="ECO:0000256" key="5">
    <source>
        <dbReference type="SAM" id="Phobius"/>
    </source>
</evidence>
<dbReference type="InterPro" id="IPR017452">
    <property type="entry name" value="GPCR_Rhodpsn_7TM"/>
</dbReference>
<evidence type="ECO:0000259" key="6">
    <source>
        <dbReference type="PROSITE" id="PS50262"/>
    </source>
</evidence>
<organism evidence="7 9">
    <name type="scientific">Adineta ricciae</name>
    <name type="common">Rotifer</name>
    <dbReference type="NCBI Taxonomy" id="249248"/>
    <lineage>
        <taxon>Eukaryota</taxon>
        <taxon>Metazoa</taxon>
        <taxon>Spiralia</taxon>
        <taxon>Gnathifera</taxon>
        <taxon>Rotifera</taxon>
        <taxon>Eurotatoria</taxon>
        <taxon>Bdelloidea</taxon>
        <taxon>Adinetida</taxon>
        <taxon>Adinetidae</taxon>
        <taxon>Adineta</taxon>
    </lineage>
</organism>
<dbReference type="PROSITE" id="PS00237">
    <property type="entry name" value="G_PROTEIN_RECEP_F1_1"/>
    <property type="match status" value="1"/>
</dbReference>
<reference evidence="7" key="1">
    <citation type="submission" date="2021-02" db="EMBL/GenBank/DDBJ databases">
        <authorList>
            <person name="Nowell W R."/>
        </authorList>
    </citation>
    <scope>NUCLEOTIDE SEQUENCE</scope>
</reference>
<protein>
    <recommendedName>
        <fullName evidence="6">G-protein coupled receptors family 1 profile domain-containing protein</fullName>
    </recommendedName>
</protein>
<dbReference type="EMBL" id="CAJNOR010000266">
    <property type="protein sequence ID" value="CAF0860767.1"/>
    <property type="molecule type" value="Genomic_DNA"/>
</dbReference>
<feature type="transmembrane region" description="Helical" evidence="5">
    <location>
        <begin position="23"/>
        <end position="42"/>
    </location>
</feature>
<feature type="transmembrane region" description="Helical" evidence="5">
    <location>
        <begin position="192"/>
        <end position="215"/>
    </location>
</feature>
<evidence type="ECO:0000256" key="1">
    <source>
        <dbReference type="ARBA" id="ARBA00004370"/>
    </source>
</evidence>
<dbReference type="EMBL" id="CAJNOJ010000393">
    <property type="protein sequence ID" value="CAF1430895.1"/>
    <property type="molecule type" value="Genomic_DNA"/>
</dbReference>
<evidence type="ECO:0000256" key="2">
    <source>
        <dbReference type="ARBA" id="ARBA00022692"/>
    </source>
</evidence>
<evidence type="ECO:0000313" key="8">
    <source>
        <dbReference type="EMBL" id="CAF1430895.1"/>
    </source>
</evidence>
<evidence type="ECO:0000256" key="3">
    <source>
        <dbReference type="ARBA" id="ARBA00022989"/>
    </source>
</evidence>
<accession>A0A813X665</accession>
<proteinExistence type="predicted"/>
<dbReference type="SUPFAM" id="SSF81321">
    <property type="entry name" value="Family A G protein-coupled receptor-like"/>
    <property type="match status" value="1"/>
</dbReference>
<feature type="transmembrane region" description="Helical" evidence="5">
    <location>
        <begin position="95"/>
        <end position="115"/>
    </location>
</feature>
<evidence type="ECO:0000256" key="4">
    <source>
        <dbReference type="ARBA" id="ARBA00023136"/>
    </source>
</evidence>
<dbReference type="GO" id="GO:0004930">
    <property type="term" value="F:G protein-coupled receptor activity"/>
    <property type="evidence" value="ECO:0007669"/>
    <property type="project" value="InterPro"/>
</dbReference>
<feature type="transmembrane region" description="Helical" evidence="5">
    <location>
        <begin position="136"/>
        <end position="160"/>
    </location>
</feature>
<dbReference type="Pfam" id="PF00001">
    <property type="entry name" value="7tm_1"/>
    <property type="match status" value="1"/>
</dbReference>
<feature type="transmembrane region" description="Helical" evidence="5">
    <location>
        <begin position="271"/>
        <end position="291"/>
    </location>
</feature>
<keyword evidence="2 5" id="KW-0812">Transmembrane</keyword>
<comment type="caution">
    <text evidence="7">The sequence shown here is derived from an EMBL/GenBank/DDBJ whole genome shotgun (WGS) entry which is preliminary data.</text>
</comment>
<dbReference type="CDD" id="cd00637">
    <property type="entry name" value="7tm_classA_rhodopsin-like"/>
    <property type="match status" value="1"/>
</dbReference>
<keyword evidence="9" id="KW-1185">Reference proteome</keyword>